<dbReference type="STRING" id="1122152.GCA_000425905_00155"/>
<dbReference type="EMBL" id="AZFB01000003">
    <property type="protein sequence ID" value="KRL63476.1"/>
    <property type="molecule type" value="Genomic_DNA"/>
</dbReference>
<proteinExistence type="predicted"/>
<dbReference type="Gene3D" id="3.30.1370.160">
    <property type="match status" value="1"/>
</dbReference>
<evidence type="ECO:0000256" key="1">
    <source>
        <dbReference type="PROSITE-ProRule" id="PRU00182"/>
    </source>
</evidence>
<evidence type="ECO:0000313" key="3">
    <source>
        <dbReference type="EMBL" id="KRL63476.1"/>
    </source>
</evidence>
<dbReference type="Gene3D" id="3.30.70.330">
    <property type="match status" value="1"/>
</dbReference>
<dbReference type="InterPro" id="IPR012677">
    <property type="entry name" value="Nucleotide-bd_a/b_plait_sf"/>
</dbReference>
<name>A0A0R1S7G6_9LACO</name>
<protein>
    <submittedName>
        <fullName evidence="3">Photosystem II S4 domain-containing protein</fullName>
    </submittedName>
</protein>
<sequence>MEQAELLDKIQNRTKFLRNKFSESDVNYLSGELSQLIFKEEEILTPFLDPAQRQILKELAGNDFSLQEFGGYHDFEKARVIIRKDWQYQEVNSFEVALFEINYNQKFSQISHGQILGVLANSGIQLSAFGDIITDGQGRWQFFAKQELADFFQNEIFKIGSTHVKIKKLPINHVLPVVDEHEENSYIVSSLRLDAVVSALSRISRKQGQGKITDGEIKINWHEEHDFNIMVKMDDVISIRHLGRIKIINITTTRKGRYCLEVYLWQSKNHKIKRH</sequence>
<dbReference type="SUPFAM" id="SSF55174">
    <property type="entry name" value="Alpha-L RNA-binding motif"/>
    <property type="match status" value="1"/>
</dbReference>
<dbReference type="eggNOG" id="COG2302">
    <property type="taxonomic scope" value="Bacteria"/>
</dbReference>
<dbReference type="GO" id="GO:0003723">
    <property type="term" value="F:RNA binding"/>
    <property type="evidence" value="ECO:0007669"/>
    <property type="project" value="UniProtKB-KW"/>
</dbReference>
<reference evidence="3 4" key="1">
    <citation type="journal article" date="2015" name="Genome Announc.">
        <title>Expanding the biotechnology potential of lactobacilli through comparative genomics of 213 strains and associated genera.</title>
        <authorList>
            <person name="Sun Z."/>
            <person name="Harris H.M."/>
            <person name="McCann A."/>
            <person name="Guo C."/>
            <person name="Argimon S."/>
            <person name="Zhang W."/>
            <person name="Yang X."/>
            <person name="Jeffery I.B."/>
            <person name="Cooney J.C."/>
            <person name="Kagawa T.F."/>
            <person name="Liu W."/>
            <person name="Song Y."/>
            <person name="Salvetti E."/>
            <person name="Wrobel A."/>
            <person name="Rasinkangas P."/>
            <person name="Parkhill J."/>
            <person name="Rea M.C."/>
            <person name="O'Sullivan O."/>
            <person name="Ritari J."/>
            <person name="Douillard F.P."/>
            <person name="Paul Ross R."/>
            <person name="Yang R."/>
            <person name="Briner A.E."/>
            <person name="Felis G.E."/>
            <person name="de Vos W.M."/>
            <person name="Barrangou R."/>
            <person name="Klaenhammer T.R."/>
            <person name="Caufield P.W."/>
            <person name="Cui Y."/>
            <person name="Zhang H."/>
            <person name="O'Toole P.W."/>
        </authorList>
    </citation>
    <scope>NUCLEOTIDE SEQUENCE [LARGE SCALE GENOMIC DNA]</scope>
    <source>
        <strain evidence="3 4">DSM 15354</strain>
    </source>
</reference>
<dbReference type="CDD" id="cd00165">
    <property type="entry name" value="S4"/>
    <property type="match status" value="1"/>
</dbReference>
<dbReference type="Proteomes" id="UP000051931">
    <property type="component" value="Unassembled WGS sequence"/>
</dbReference>
<gene>
    <name evidence="3" type="ORF">FC23_GL000718</name>
</gene>
<accession>A0A0R1S7G6</accession>
<dbReference type="AlphaFoldDB" id="A0A0R1S7G6"/>
<comment type="caution">
    <text evidence="3">The sequence shown here is derived from an EMBL/GenBank/DDBJ whole genome shotgun (WGS) entry which is preliminary data.</text>
</comment>
<dbReference type="PANTHER" id="PTHR13633:SF3">
    <property type="entry name" value="MITOCHONDRIAL TRANSCRIPTION RESCUE FACTOR 1"/>
    <property type="match status" value="1"/>
</dbReference>
<dbReference type="PROSITE" id="PS50889">
    <property type="entry name" value="S4"/>
    <property type="match status" value="1"/>
</dbReference>
<dbReference type="PATRIC" id="fig|1122152.4.peg.732"/>
<organism evidence="3 4">
    <name type="scientific">Lactobacillus psittaci DSM 15354</name>
    <dbReference type="NCBI Taxonomy" id="1122152"/>
    <lineage>
        <taxon>Bacteria</taxon>
        <taxon>Bacillati</taxon>
        <taxon>Bacillota</taxon>
        <taxon>Bacilli</taxon>
        <taxon>Lactobacillales</taxon>
        <taxon>Lactobacillaceae</taxon>
        <taxon>Lactobacillus</taxon>
    </lineage>
</organism>
<dbReference type="Pfam" id="PF17774">
    <property type="entry name" value="YlmH_RBD"/>
    <property type="match status" value="1"/>
</dbReference>
<keyword evidence="1" id="KW-0694">RNA-binding</keyword>
<evidence type="ECO:0000259" key="2">
    <source>
        <dbReference type="Pfam" id="PF17774"/>
    </source>
</evidence>
<dbReference type="PANTHER" id="PTHR13633">
    <property type="entry name" value="MITOCHONDRIAL TRANSCRIPTION RESCUE FACTOR 1"/>
    <property type="match status" value="1"/>
</dbReference>
<dbReference type="RefSeq" id="WP_034538329.1">
    <property type="nucleotide sequence ID" value="NZ_AZFB01000003.1"/>
</dbReference>
<keyword evidence="4" id="KW-1185">Reference proteome</keyword>
<evidence type="ECO:0000313" key="4">
    <source>
        <dbReference type="Proteomes" id="UP000051931"/>
    </source>
</evidence>
<dbReference type="InterPro" id="IPR040591">
    <property type="entry name" value="RqcP2_RBD"/>
</dbReference>
<feature type="domain" description="Ribosome-associated protein quality control protein P2 RNA-binding" evidence="2">
    <location>
        <begin position="92"/>
        <end position="172"/>
    </location>
</feature>